<dbReference type="PROSITE" id="PS51118">
    <property type="entry name" value="HTH_HXLR"/>
    <property type="match status" value="1"/>
</dbReference>
<dbReference type="EMBL" id="JACHEU010000005">
    <property type="protein sequence ID" value="MBB6014402.1"/>
    <property type="molecule type" value="Genomic_DNA"/>
</dbReference>
<accession>A0A7W9VXP2</accession>
<gene>
    <name evidence="5" type="ORF">HNR59_003796</name>
</gene>
<keyword evidence="3" id="KW-0804">Transcription</keyword>
<proteinExistence type="predicted"/>
<name>A0A7W9VXP2_9HYPH</name>
<dbReference type="GO" id="GO:0003677">
    <property type="term" value="F:DNA binding"/>
    <property type="evidence" value="ECO:0007669"/>
    <property type="project" value="UniProtKB-KW"/>
</dbReference>
<organism evidence="5 6">
    <name type="scientific">Aquamicrobium lusatiense</name>
    <dbReference type="NCBI Taxonomy" id="89772"/>
    <lineage>
        <taxon>Bacteria</taxon>
        <taxon>Pseudomonadati</taxon>
        <taxon>Pseudomonadota</taxon>
        <taxon>Alphaproteobacteria</taxon>
        <taxon>Hyphomicrobiales</taxon>
        <taxon>Phyllobacteriaceae</taxon>
        <taxon>Aquamicrobium</taxon>
    </lineage>
</organism>
<dbReference type="PANTHER" id="PTHR33204">
    <property type="entry name" value="TRANSCRIPTIONAL REGULATOR, MARR FAMILY"/>
    <property type="match status" value="1"/>
</dbReference>
<comment type="caution">
    <text evidence="5">The sequence shown here is derived from an EMBL/GenBank/DDBJ whole genome shotgun (WGS) entry which is preliminary data.</text>
</comment>
<evidence type="ECO:0000256" key="2">
    <source>
        <dbReference type="ARBA" id="ARBA00023125"/>
    </source>
</evidence>
<dbReference type="InterPro" id="IPR002577">
    <property type="entry name" value="HTH_HxlR"/>
</dbReference>
<evidence type="ECO:0000256" key="1">
    <source>
        <dbReference type="ARBA" id="ARBA00023015"/>
    </source>
</evidence>
<dbReference type="SUPFAM" id="SSF46785">
    <property type="entry name" value="Winged helix' DNA-binding domain"/>
    <property type="match status" value="1"/>
</dbReference>
<evidence type="ECO:0000259" key="4">
    <source>
        <dbReference type="PROSITE" id="PS51118"/>
    </source>
</evidence>
<evidence type="ECO:0000313" key="6">
    <source>
        <dbReference type="Proteomes" id="UP000533306"/>
    </source>
</evidence>
<evidence type="ECO:0000256" key="3">
    <source>
        <dbReference type="ARBA" id="ARBA00023163"/>
    </source>
</evidence>
<sequence>MKPRHDHRSEDCRAISALLQRVGDKWTVLVVTTLGKGPMRFSELRYAIGGISQKMLTTTLRSLERDGFATRTVFPTIPPRVDYELTNLGRELLVPVTALSEWARANTERINKARARFDATVK</sequence>
<evidence type="ECO:0000313" key="5">
    <source>
        <dbReference type="EMBL" id="MBB6014402.1"/>
    </source>
</evidence>
<dbReference type="Proteomes" id="UP000533306">
    <property type="component" value="Unassembled WGS sequence"/>
</dbReference>
<dbReference type="InterPro" id="IPR036388">
    <property type="entry name" value="WH-like_DNA-bd_sf"/>
</dbReference>
<dbReference type="RefSeq" id="WP_183832574.1">
    <property type="nucleotide sequence ID" value="NZ_JACHEU010000005.1"/>
</dbReference>
<dbReference type="Pfam" id="PF01638">
    <property type="entry name" value="HxlR"/>
    <property type="match status" value="1"/>
</dbReference>
<dbReference type="InterPro" id="IPR036390">
    <property type="entry name" value="WH_DNA-bd_sf"/>
</dbReference>
<keyword evidence="6" id="KW-1185">Reference proteome</keyword>
<dbReference type="PANTHER" id="PTHR33204:SF39">
    <property type="entry name" value="TRANSCRIPTIONAL REGULATORY PROTEIN"/>
    <property type="match status" value="1"/>
</dbReference>
<keyword evidence="2 5" id="KW-0238">DNA-binding</keyword>
<dbReference type="Gene3D" id="1.10.10.10">
    <property type="entry name" value="Winged helix-like DNA-binding domain superfamily/Winged helix DNA-binding domain"/>
    <property type="match status" value="1"/>
</dbReference>
<protein>
    <submittedName>
        <fullName evidence="5">DNA-binding HxlR family transcriptional regulator</fullName>
    </submittedName>
</protein>
<feature type="domain" description="HTH hxlR-type" evidence="4">
    <location>
        <begin position="12"/>
        <end position="111"/>
    </location>
</feature>
<reference evidence="5 6" key="1">
    <citation type="submission" date="2020-08" db="EMBL/GenBank/DDBJ databases">
        <title>Genomic Encyclopedia of Type Strains, Phase IV (KMG-IV): sequencing the most valuable type-strain genomes for metagenomic binning, comparative biology and taxonomic classification.</title>
        <authorList>
            <person name="Goeker M."/>
        </authorList>
    </citation>
    <scope>NUCLEOTIDE SEQUENCE [LARGE SCALE GENOMIC DNA]</scope>
    <source>
        <strain evidence="5 6">DSM 11099</strain>
    </source>
</reference>
<keyword evidence="1" id="KW-0805">Transcription regulation</keyword>
<dbReference type="AlphaFoldDB" id="A0A7W9VXP2"/>